<dbReference type="InterPro" id="IPR000847">
    <property type="entry name" value="LysR_HTH_N"/>
</dbReference>
<feature type="domain" description="HTH lysR-type" evidence="5">
    <location>
        <begin position="1"/>
        <end position="59"/>
    </location>
</feature>
<dbReference type="Pfam" id="PF03466">
    <property type="entry name" value="LysR_substrate"/>
    <property type="match status" value="1"/>
</dbReference>
<dbReference type="PATRIC" id="fig|908627.4.peg.5223"/>
<name>A0A0J1FUV7_9BURK</name>
<dbReference type="GO" id="GO:0006351">
    <property type="term" value="P:DNA-templated transcription"/>
    <property type="evidence" value="ECO:0007669"/>
    <property type="project" value="TreeGrafter"/>
</dbReference>
<dbReference type="InterPro" id="IPR058163">
    <property type="entry name" value="LysR-type_TF_proteobact-type"/>
</dbReference>
<dbReference type="GO" id="GO:0003700">
    <property type="term" value="F:DNA-binding transcription factor activity"/>
    <property type="evidence" value="ECO:0007669"/>
    <property type="project" value="InterPro"/>
</dbReference>
<dbReference type="Gene3D" id="3.40.190.290">
    <property type="match status" value="1"/>
</dbReference>
<dbReference type="AlphaFoldDB" id="A0A0J1FUV7"/>
<dbReference type="SUPFAM" id="SSF53850">
    <property type="entry name" value="Periplasmic binding protein-like II"/>
    <property type="match status" value="1"/>
</dbReference>
<keyword evidence="7" id="KW-1185">Reference proteome</keyword>
<comment type="caution">
    <text evidence="6">The sequence shown here is derived from an EMBL/GenBank/DDBJ whole genome shotgun (WGS) entry which is preliminary data.</text>
</comment>
<dbReference type="GO" id="GO:0043565">
    <property type="term" value="F:sequence-specific DNA binding"/>
    <property type="evidence" value="ECO:0007669"/>
    <property type="project" value="TreeGrafter"/>
</dbReference>
<dbReference type="FunFam" id="1.10.10.10:FF:000001">
    <property type="entry name" value="LysR family transcriptional regulator"/>
    <property type="match status" value="1"/>
</dbReference>
<dbReference type="Proteomes" id="UP000035963">
    <property type="component" value="Unassembled WGS sequence"/>
</dbReference>
<accession>A0A0J1FUV7</accession>
<organism evidence="6 7">
    <name type="scientific">Caballeronia mineralivorans PML1(12)</name>
    <dbReference type="NCBI Taxonomy" id="908627"/>
    <lineage>
        <taxon>Bacteria</taxon>
        <taxon>Pseudomonadati</taxon>
        <taxon>Pseudomonadota</taxon>
        <taxon>Betaproteobacteria</taxon>
        <taxon>Burkholderiales</taxon>
        <taxon>Burkholderiaceae</taxon>
        <taxon>Caballeronia</taxon>
    </lineage>
</organism>
<dbReference type="SUPFAM" id="SSF46785">
    <property type="entry name" value="Winged helix' DNA-binding domain"/>
    <property type="match status" value="1"/>
</dbReference>
<sequence length="301" mass="33679">MELLSYMRLFVEVARTKSFRRAAEALDMPNSTLSRHIAELEKTIGLQLLHRSTRKVELTAAGEVYFKRCQSIVEEARMAHESLVDVVERPIGTLRVSMAVDLAIGYFAPILSEFAQAYPLISFEFDLTPRRVDLQSEPFDLAIRIGPPPTAPSTLVARQIGLLPRYLYASPGYLKAAPPLNHPDDLIHHVVCIVQGATNQEEIQRTFYRGNEAVDVMIASRFRMNSVGLSRALAILGVCIAVLDTELTRDEVASGRLRRVLPDWSLAPVPVHAITDTRLLPARTRLFIDFIKARLHQAASK</sequence>
<dbReference type="Gene3D" id="1.10.10.10">
    <property type="entry name" value="Winged helix-like DNA-binding domain superfamily/Winged helix DNA-binding domain"/>
    <property type="match status" value="1"/>
</dbReference>
<dbReference type="InterPro" id="IPR005119">
    <property type="entry name" value="LysR_subst-bd"/>
</dbReference>
<dbReference type="PROSITE" id="PS50931">
    <property type="entry name" value="HTH_LYSR"/>
    <property type="match status" value="1"/>
</dbReference>
<evidence type="ECO:0000256" key="4">
    <source>
        <dbReference type="ARBA" id="ARBA00023163"/>
    </source>
</evidence>
<keyword evidence="2" id="KW-0805">Transcription regulation</keyword>
<dbReference type="RefSeq" id="WP_047849099.1">
    <property type="nucleotide sequence ID" value="NZ_AEJF01000143.1"/>
</dbReference>
<evidence type="ECO:0000259" key="5">
    <source>
        <dbReference type="PROSITE" id="PS50931"/>
    </source>
</evidence>
<dbReference type="PANTHER" id="PTHR30537:SF5">
    <property type="entry name" value="HTH-TYPE TRANSCRIPTIONAL ACTIVATOR TTDR-RELATED"/>
    <property type="match status" value="1"/>
</dbReference>
<evidence type="ECO:0000313" key="6">
    <source>
        <dbReference type="EMBL" id="KLU23613.1"/>
    </source>
</evidence>
<evidence type="ECO:0000256" key="1">
    <source>
        <dbReference type="ARBA" id="ARBA00009437"/>
    </source>
</evidence>
<protein>
    <submittedName>
        <fullName evidence="6">LysR family transcriptional regulator</fullName>
    </submittedName>
</protein>
<keyword evidence="4" id="KW-0804">Transcription</keyword>
<dbReference type="OrthoDB" id="116299at2"/>
<dbReference type="InterPro" id="IPR036388">
    <property type="entry name" value="WH-like_DNA-bd_sf"/>
</dbReference>
<proteinExistence type="inferred from homology"/>
<dbReference type="Pfam" id="PF00126">
    <property type="entry name" value="HTH_1"/>
    <property type="match status" value="1"/>
</dbReference>
<gene>
    <name evidence="6" type="ORF">EOS_23410</name>
</gene>
<reference evidence="6 7" key="1">
    <citation type="journal article" date="2015" name="Genome Announc.">
        <title>Draft Genome Sequence of Burkholderia sp. Strain PML1(12), an Ectomycorrhizosphere-Inhabiting Bacterium with Effective Mineral-Weathering Ability.</title>
        <authorList>
            <person name="Uroz S."/>
            <person name="Oger P."/>
        </authorList>
    </citation>
    <scope>NUCLEOTIDE SEQUENCE [LARGE SCALE GENOMIC DNA]</scope>
    <source>
        <strain evidence="7">PML1(12)</strain>
    </source>
</reference>
<dbReference type="InterPro" id="IPR036390">
    <property type="entry name" value="WH_DNA-bd_sf"/>
</dbReference>
<dbReference type="PANTHER" id="PTHR30537">
    <property type="entry name" value="HTH-TYPE TRANSCRIPTIONAL REGULATOR"/>
    <property type="match status" value="1"/>
</dbReference>
<dbReference type="CDD" id="cd08422">
    <property type="entry name" value="PBP2_CrgA_like"/>
    <property type="match status" value="1"/>
</dbReference>
<evidence type="ECO:0000313" key="7">
    <source>
        <dbReference type="Proteomes" id="UP000035963"/>
    </source>
</evidence>
<evidence type="ECO:0000256" key="3">
    <source>
        <dbReference type="ARBA" id="ARBA00023125"/>
    </source>
</evidence>
<keyword evidence="3" id="KW-0238">DNA-binding</keyword>
<evidence type="ECO:0000256" key="2">
    <source>
        <dbReference type="ARBA" id="ARBA00023015"/>
    </source>
</evidence>
<comment type="similarity">
    <text evidence="1">Belongs to the LysR transcriptional regulatory family.</text>
</comment>
<dbReference type="EMBL" id="AEJF01000143">
    <property type="protein sequence ID" value="KLU23613.1"/>
    <property type="molecule type" value="Genomic_DNA"/>
</dbReference>